<dbReference type="InterPro" id="IPR029050">
    <property type="entry name" value="Immunoprotect_excell_Ig-like"/>
</dbReference>
<evidence type="ECO:0000259" key="3">
    <source>
        <dbReference type="Pfam" id="PF11611"/>
    </source>
</evidence>
<reference evidence="5" key="1">
    <citation type="submission" date="2017-01" db="EMBL/GenBank/DDBJ databases">
        <authorList>
            <person name="Varghese N."/>
            <person name="Submissions S."/>
        </authorList>
    </citation>
    <scope>NUCLEOTIDE SEQUENCE [LARGE SCALE GENOMIC DNA]</scope>
    <source>
        <strain evidence="5">CGMCC 1.7737</strain>
    </source>
</reference>
<keyword evidence="5" id="KW-1185">Reference proteome</keyword>
<dbReference type="AlphaFoldDB" id="A0A1N7DI87"/>
<sequence>MTSMTSVVLLAGCSSDGDDTGSTTISTDQTTTTRTTESETTSETTSEATTSDSTTTSGEIRTVAFGEYTSVGNDLKIAATGGDVSSSYKHDGTTSKSADGKMFGLVTFKLNNSAESSQSLPEGTTASIRADDEQYDVAEPAAKNWQQFVSSSVEPGGSASTTIAFEVPKEAASSVDVAVQLTYSESGADQLIQWRE</sequence>
<protein>
    <recommendedName>
        <fullName evidence="3">DUF4352 domain-containing protein</fullName>
    </recommendedName>
</protein>
<gene>
    <name evidence="4" type="ORF">SAMN05421858_3647</name>
</gene>
<feature type="domain" description="DUF4352" evidence="3">
    <location>
        <begin position="84"/>
        <end position="173"/>
    </location>
</feature>
<feature type="region of interest" description="Disordered" evidence="2">
    <location>
        <begin position="12"/>
        <end position="58"/>
    </location>
</feature>
<dbReference type="Pfam" id="PF11611">
    <property type="entry name" value="DUF4352"/>
    <property type="match status" value="1"/>
</dbReference>
<organism evidence="4 5">
    <name type="scientific">Haladaptatus litoreus</name>
    <dbReference type="NCBI Taxonomy" id="553468"/>
    <lineage>
        <taxon>Archaea</taxon>
        <taxon>Methanobacteriati</taxon>
        <taxon>Methanobacteriota</taxon>
        <taxon>Stenosarchaea group</taxon>
        <taxon>Halobacteria</taxon>
        <taxon>Halobacteriales</taxon>
        <taxon>Haladaptataceae</taxon>
        <taxon>Haladaptatus</taxon>
    </lineage>
</organism>
<dbReference type="EMBL" id="FTNO01000004">
    <property type="protein sequence ID" value="SIR75583.1"/>
    <property type="molecule type" value="Genomic_DNA"/>
</dbReference>
<proteinExistence type="predicted"/>
<feature type="compositionally biased region" description="Low complexity" evidence="2">
    <location>
        <begin position="20"/>
        <end position="58"/>
    </location>
</feature>
<accession>A0A1N7DI87</accession>
<evidence type="ECO:0000313" key="4">
    <source>
        <dbReference type="EMBL" id="SIR75583.1"/>
    </source>
</evidence>
<dbReference type="Gene3D" id="2.60.40.1240">
    <property type="match status" value="1"/>
</dbReference>
<dbReference type="Proteomes" id="UP000186914">
    <property type="component" value="Unassembled WGS sequence"/>
</dbReference>
<keyword evidence="1" id="KW-0732">Signal</keyword>
<evidence type="ECO:0000256" key="1">
    <source>
        <dbReference type="ARBA" id="ARBA00022729"/>
    </source>
</evidence>
<name>A0A1N7DI87_9EURY</name>
<evidence type="ECO:0000313" key="5">
    <source>
        <dbReference type="Proteomes" id="UP000186914"/>
    </source>
</evidence>
<dbReference type="InterPro" id="IPR029051">
    <property type="entry name" value="DUF4352"/>
</dbReference>
<evidence type="ECO:0000256" key="2">
    <source>
        <dbReference type="SAM" id="MobiDB-lite"/>
    </source>
</evidence>